<protein>
    <submittedName>
        <fullName evidence="2">Smoothelin-like protein 1 isoform X3</fullName>
    </submittedName>
</protein>
<dbReference type="RefSeq" id="XP_073901973.1">
    <property type="nucleotide sequence ID" value="XM_074045872.1"/>
</dbReference>
<gene>
    <name evidence="2" type="primary">Smtnl1</name>
</gene>
<evidence type="ECO:0000313" key="2">
    <source>
        <dbReference type="RefSeq" id="XP_073901973.1"/>
    </source>
</evidence>
<accession>A0AC58KAQ0</accession>
<dbReference type="Proteomes" id="UP001732720">
    <property type="component" value="Chromosome 1"/>
</dbReference>
<evidence type="ECO:0000313" key="1">
    <source>
        <dbReference type="Proteomes" id="UP001732720"/>
    </source>
</evidence>
<proteinExistence type="predicted"/>
<organism evidence="1 2">
    <name type="scientific">Castor canadensis</name>
    <name type="common">American beaver</name>
    <dbReference type="NCBI Taxonomy" id="51338"/>
    <lineage>
        <taxon>Eukaryota</taxon>
        <taxon>Metazoa</taxon>
        <taxon>Chordata</taxon>
        <taxon>Craniata</taxon>
        <taxon>Vertebrata</taxon>
        <taxon>Euteleostomi</taxon>
        <taxon>Mammalia</taxon>
        <taxon>Eutheria</taxon>
        <taxon>Euarchontoglires</taxon>
        <taxon>Glires</taxon>
        <taxon>Rodentia</taxon>
        <taxon>Castorimorpha</taxon>
        <taxon>Castoridae</taxon>
        <taxon>Castor</taxon>
    </lineage>
</organism>
<sequence>MEQKEEKPCEDEAIVPPTAEDPGTPGSGASAEEETKGTDGMMVKERSPDAAEKQEKAPAEDDTSAEFQGEANRLDEVKVESQSEAGEKEEGNTELVKEDGRKEENTAASQEMTGKKEETRPEPKEAEEKEEAVLTSEKQKKADEKEVKPESREKPNVNDKDKPEPKEAVAEEAENKEAKTGSQKKADEKDEAKAELQEADGKEKAKSDAKELVEPESPTKEKNQDPEKEPEEGAAVIPSSPEEWSESPTEEGHSSSPDGLGPDSTALGETSPSARAASGPTALFRNTKAAGAAIGGVKNMLLEWCRAMTRSYEHVDIQNFSSSWSSGMAFCALIHKFFPDAFDYAELDPTKRRHNFTLAFSTAEKLADCAQLLEVDDMVRLAVPDSKCVYTYIQELYRSLVQKGLVKTKKK</sequence>
<reference evidence="2" key="1">
    <citation type="submission" date="2025-08" db="UniProtKB">
        <authorList>
            <consortium name="RefSeq"/>
        </authorList>
    </citation>
    <scope>IDENTIFICATION</scope>
</reference>
<name>A0AC58KAQ0_CASCN</name>
<keyword evidence="1" id="KW-1185">Reference proteome</keyword>